<evidence type="ECO:0000313" key="2">
    <source>
        <dbReference type="EMBL" id="KAK3802587.1"/>
    </source>
</evidence>
<dbReference type="Gene3D" id="3.15.20.10">
    <property type="entry name" value="Bactericidal permeability-increasing protein, domain 2"/>
    <property type="match status" value="1"/>
</dbReference>
<organism evidence="2 3">
    <name type="scientific">Elysia crispata</name>
    <name type="common">lettuce slug</name>
    <dbReference type="NCBI Taxonomy" id="231223"/>
    <lineage>
        <taxon>Eukaryota</taxon>
        <taxon>Metazoa</taxon>
        <taxon>Spiralia</taxon>
        <taxon>Lophotrochozoa</taxon>
        <taxon>Mollusca</taxon>
        <taxon>Gastropoda</taxon>
        <taxon>Heterobranchia</taxon>
        <taxon>Euthyneura</taxon>
        <taxon>Panpulmonata</taxon>
        <taxon>Sacoglossa</taxon>
        <taxon>Placobranchoidea</taxon>
        <taxon>Plakobranchidae</taxon>
        <taxon>Elysia</taxon>
    </lineage>
</organism>
<protein>
    <recommendedName>
        <fullName evidence="1">Lipid-binding serum glycoprotein C-terminal domain-containing protein</fullName>
    </recommendedName>
</protein>
<dbReference type="SMART" id="SM00329">
    <property type="entry name" value="BPI2"/>
    <property type="match status" value="1"/>
</dbReference>
<dbReference type="PANTHER" id="PTHR10504:SF131">
    <property type="entry name" value="BPI2 DOMAIN-CONTAINING PROTEIN"/>
    <property type="match status" value="1"/>
</dbReference>
<dbReference type="AlphaFoldDB" id="A0AAE1BC78"/>
<feature type="domain" description="Lipid-binding serum glycoprotein C-terminal" evidence="1">
    <location>
        <begin position="141"/>
        <end position="344"/>
    </location>
</feature>
<proteinExistence type="predicted"/>
<dbReference type="SUPFAM" id="SSF55394">
    <property type="entry name" value="Bactericidal permeability-increasing protein, BPI"/>
    <property type="match status" value="2"/>
</dbReference>
<dbReference type="InterPro" id="IPR001124">
    <property type="entry name" value="Lipid-bd_serum_glycop_C"/>
</dbReference>
<dbReference type="GO" id="GO:0008289">
    <property type="term" value="F:lipid binding"/>
    <property type="evidence" value="ECO:0007669"/>
    <property type="project" value="InterPro"/>
</dbReference>
<evidence type="ECO:0000259" key="1">
    <source>
        <dbReference type="SMART" id="SM00329"/>
    </source>
</evidence>
<sequence>MVCIIVSCAVNHGKDWSGRPIISHKSCSASIGDVDLRFQGNWHYAMNWFKGDIERRFANQLRSKICDMAAELINHGAKPSLRGMQVTSKMANNFYVDYSLVASPKVTSNYIELWDKGTVYSSTSVKSDPPFGPQSIPYWGSNSKTMYFWVTDYSFNSLLYQAHRNGDLKYQATKSNFPFLGTACDRLCIGALVPKFKDMYPDSSVEVFLTSTAMPKATMTTNRLTIDASTNSDFKVRSAGNQLSDRASLHMNASLTFVPRIRSHILNGEITRHSLKLSDLKIANGRLLEAPDGIKKVLTRLLDETFVPKLNVLAAEGVYLPVVGDVRLKNPTLKVKQGYILIETDVEKTW</sequence>
<dbReference type="Gene3D" id="3.15.10.10">
    <property type="entry name" value="Bactericidal permeability-increasing protein, domain 1"/>
    <property type="match status" value="1"/>
</dbReference>
<dbReference type="GO" id="GO:0005615">
    <property type="term" value="C:extracellular space"/>
    <property type="evidence" value="ECO:0007669"/>
    <property type="project" value="TreeGrafter"/>
</dbReference>
<dbReference type="InterPro" id="IPR017943">
    <property type="entry name" value="Bactericidal_perm-incr_a/b_dom"/>
</dbReference>
<dbReference type="Pfam" id="PF02886">
    <property type="entry name" value="LBP_BPI_CETP_C"/>
    <property type="match status" value="1"/>
</dbReference>
<dbReference type="InterPro" id="IPR032942">
    <property type="entry name" value="BPI/LBP/Plunc"/>
</dbReference>
<reference evidence="2" key="1">
    <citation type="journal article" date="2023" name="G3 (Bethesda)">
        <title>A reference genome for the long-term kleptoplast-retaining sea slug Elysia crispata morphotype clarki.</title>
        <authorList>
            <person name="Eastman K.E."/>
            <person name="Pendleton A.L."/>
            <person name="Shaikh M.A."/>
            <person name="Suttiyut T."/>
            <person name="Ogas R."/>
            <person name="Tomko P."/>
            <person name="Gavelis G."/>
            <person name="Widhalm J.R."/>
            <person name="Wisecaver J.H."/>
        </authorList>
    </citation>
    <scope>NUCLEOTIDE SEQUENCE</scope>
    <source>
        <strain evidence="2">ECLA1</strain>
    </source>
</reference>
<comment type="caution">
    <text evidence="2">The sequence shown here is derived from an EMBL/GenBank/DDBJ whole genome shotgun (WGS) entry which is preliminary data.</text>
</comment>
<gene>
    <name evidence="2" type="ORF">RRG08_027217</name>
</gene>
<dbReference type="Proteomes" id="UP001283361">
    <property type="component" value="Unassembled WGS sequence"/>
</dbReference>
<accession>A0AAE1BC78</accession>
<dbReference type="EMBL" id="JAWDGP010000223">
    <property type="protein sequence ID" value="KAK3802587.1"/>
    <property type="molecule type" value="Genomic_DNA"/>
</dbReference>
<evidence type="ECO:0000313" key="3">
    <source>
        <dbReference type="Proteomes" id="UP001283361"/>
    </source>
</evidence>
<name>A0AAE1BC78_9GAST</name>
<keyword evidence="3" id="KW-1185">Reference proteome</keyword>
<dbReference type="PANTHER" id="PTHR10504">
    <property type="entry name" value="BACTERICIDAL PERMEABILITY-INCREASING BPI PROTEIN-RELATED"/>
    <property type="match status" value="1"/>
</dbReference>